<evidence type="ECO:0000313" key="1">
    <source>
        <dbReference type="EMBL" id="VVE77434.1"/>
    </source>
</evidence>
<name>A0A5E5AVG0_9BURK</name>
<reference evidence="1 2" key="1">
    <citation type="submission" date="2019-08" db="EMBL/GenBank/DDBJ databases">
        <authorList>
            <person name="Peeters C."/>
        </authorList>
    </citation>
    <scope>NUCLEOTIDE SEQUENCE [LARGE SCALE GENOMIC DNA]</scope>
    <source>
        <strain evidence="1 2">LMG 31121</strain>
    </source>
</reference>
<sequence>MMHANTPTITSIDPRGQPVRTVAYHQRVASDPLETRIERQSLDARGHAVSKWDARNGVEPSERTTYSVSGSPVHDDHADAGWQVSLMGDAGQRLTAWDARGNRHRMAYDEQQRAVAVFQTPAGSAEECIGRMTYGGPDAASLNGCNQILRHDDTAGTLTHVWFDLSGQPGEQHRQFLTKIDTPDWPEAIDERDALLEDTIFETRWARDATASVVAQTDAAGNTQTMALGVDGTLHEITLRLSTGDVHRLAHDFVHDARGRVVMQTLGNDAVTQAVYDTASDRLTHIVTTSPEGKVLQDLTYRHDPVGNVVSVDDATLPARHWRNARSDGTQTFVYDTLYQLVEATGREAGPSSPAPGLPDWQSVDDDTLTTPYTRRYTYDASGNLLELVHSAGASRVGWTQRMAVSERSNRSVIWGHGDPAPDVDAAFDACGNLRELVSGQPMTWNAGNRLDTVTHVTRDDGNDDNERYAYDAAGQRVRKVTRQQASGTAHEFETRYLPGVELRRNTATNEILSVPSVEAGRVSIHALIWSTGRPSAVPNGQVRYLLSDLAGSIGLELDEDAQRISVEGYFPFGGTAWRAARSTIEADYRTVRYSGRTRDATGLYDYGQRYYAPWLHRWIHPDPAGNVDGLNRFRFAMNSPMTMSDSTGMQAVRLVYGYTDDRTPYMAIKDAQEQATGNATVRLAIADLNNALGITDRQAYNAIHDGINVTRAHIDNLVSYVPALHVETATTLLTSWAGYIKEHSHRLSLERKTEDYDHEERFDFLRNLVRKNTSSGGHSLANVIANSEGGIPIHATLSKRRMKKINERLYEVLFKYATDLERGEISTGTDLIGGLLGNALNNRFFRQTSKLGLSWAYSDDSPIENAEFLTYGTDRRTGQIYDLSYYQTAEKGDLHDERNRMEIGTAGTRYFPITHSELRHVRRQGYPIIRIERPLQR</sequence>
<gene>
    <name evidence="1" type="primary">rhsC</name>
    <name evidence="1" type="ORF">PSP31121_01039</name>
</gene>
<keyword evidence="1" id="KW-0378">Hydrolase</keyword>
<dbReference type="PANTHER" id="PTHR32305:SF15">
    <property type="entry name" value="PROTEIN RHSA-RELATED"/>
    <property type="match status" value="1"/>
</dbReference>
<dbReference type="InterPro" id="IPR050708">
    <property type="entry name" value="T6SS_VgrG/RHS"/>
</dbReference>
<proteinExistence type="predicted"/>
<protein>
    <submittedName>
        <fullName evidence="1">Deoxyribonuclease RhsC</fullName>
        <ecNumber evidence="1">3.1.-.-</ecNumber>
    </submittedName>
</protein>
<dbReference type="GO" id="GO:0016787">
    <property type="term" value="F:hydrolase activity"/>
    <property type="evidence" value="ECO:0007669"/>
    <property type="project" value="UniProtKB-KW"/>
</dbReference>
<dbReference type="Proteomes" id="UP000335538">
    <property type="component" value="Unassembled WGS sequence"/>
</dbReference>
<dbReference type="EMBL" id="CABPSR010000002">
    <property type="protein sequence ID" value="VVE77434.1"/>
    <property type="molecule type" value="Genomic_DNA"/>
</dbReference>
<dbReference type="Gene3D" id="2.180.10.10">
    <property type="entry name" value="RHS repeat-associated core"/>
    <property type="match status" value="1"/>
</dbReference>
<dbReference type="AlphaFoldDB" id="A0A5E5AVG0"/>
<accession>A0A5E5AVG0</accession>
<dbReference type="EC" id="3.1.-.-" evidence="1"/>
<dbReference type="InterPro" id="IPR022385">
    <property type="entry name" value="Rhs_assc_core"/>
</dbReference>
<organism evidence="1 2">
    <name type="scientific">Pandoraea sputorum</name>
    <dbReference type="NCBI Taxonomy" id="93222"/>
    <lineage>
        <taxon>Bacteria</taxon>
        <taxon>Pseudomonadati</taxon>
        <taxon>Pseudomonadota</taxon>
        <taxon>Betaproteobacteria</taxon>
        <taxon>Burkholderiales</taxon>
        <taxon>Burkholderiaceae</taxon>
        <taxon>Pandoraea</taxon>
    </lineage>
</organism>
<dbReference type="PANTHER" id="PTHR32305">
    <property type="match status" value="1"/>
</dbReference>
<evidence type="ECO:0000313" key="2">
    <source>
        <dbReference type="Proteomes" id="UP000335538"/>
    </source>
</evidence>
<dbReference type="NCBIfam" id="TIGR03696">
    <property type="entry name" value="Rhs_assc_core"/>
    <property type="match status" value="1"/>
</dbReference>